<organism evidence="7 8">
    <name type="scientific">Arundinibacter roseus</name>
    <dbReference type="NCBI Taxonomy" id="2070510"/>
    <lineage>
        <taxon>Bacteria</taxon>
        <taxon>Pseudomonadati</taxon>
        <taxon>Bacteroidota</taxon>
        <taxon>Cytophagia</taxon>
        <taxon>Cytophagales</taxon>
        <taxon>Spirosomataceae</taxon>
        <taxon>Arundinibacter</taxon>
    </lineage>
</organism>
<feature type="domain" description="DUF1232" evidence="6">
    <location>
        <begin position="83"/>
        <end position="118"/>
    </location>
</feature>
<dbReference type="GO" id="GO:0012505">
    <property type="term" value="C:endomembrane system"/>
    <property type="evidence" value="ECO:0007669"/>
    <property type="project" value="UniProtKB-SubCell"/>
</dbReference>
<comment type="subcellular location">
    <subcellularLocation>
        <location evidence="1">Endomembrane system</location>
        <topology evidence="1">Multi-pass membrane protein</topology>
    </subcellularLocation>
</comment>
<evidence type="ECO:0000256" key="3">
    <source>
        <dbReference type="ARBA" id="ARBA00022989"/>
    </source>
</evidence>
<proteinExistence type="predicted"/>
<protein>
    <submittedName>
        <fullName evidence="7">DUF1232 domain-containing protein</fullName>
    </submittedName>
</protein>
<dbReference type="Proteomes" id="UP000295706">
    <property type="component" value="Unassembled WGS sequence"/>
</dbReference>
<evidence type="ECO:0000256" key="1">
    <source>
        <dbReference type="ARBA" id="ARBA00004127"/>
    </source>
</evidence>
<evidence type="ECO:0000259" key="6">
    <source>
        <dbReference type="Pfam" id="PF06803"/>
    </source>
</evidence>
<name>A0A4R4KDB0_9BACT</name>
<keyword evidence="3 5" id="KW-1133">Transmembrane helix</keyword>
<accession>A0A4R4KDB0</accession>
<dbReference type="OrthoDB" id="9800034at2"/>
<keyword evidence="8" id="KW-1185">Reference proteome</keyword>
<evidence type="ECO:0000256" key="2">
    <source>
        <dbReference type="ARBA" id="ARBA00022692"/>
    </source>
</evidence>
<dbReference type="InterPro" id="IPR010652">
    <property type="entry name" value="DUF1232"/>
</dbReference>
<reference evidence="7 8" key="1">
    <citation type="submission" date="2019-02" db="EMBL/GenBank/DDBJ databases">
        <title>Arundinibacter roseus gen. nov., sp. nov., a new member of the family Cytophagaceae.</title>
        <authorList>
            <person name="Szuroczki S."/>
            <person name="Khayer B."/>
            <person name="Sproer C."/>
            <person name="Toumi M."/>
            <person name="Szabo A."/>
            <person name="Felfoldi T."/>
            <person name="Schumann P."/>
            <person name="Toth E."/>
        </authorList>
    </citation>
    <scope>NUCLEOTIDE SEQUENCE [LARGE SCALE GENOMIC DNA]</scope>
    <source>
        <strain evidence="7 8">DMA-k-7a</strain>
    </source>
</reference>
<keyword evidence="4 5" id="KW-0472">Membrane</keyword>
<dbReference type="EMBL" id="SMJU01000005">
    <property type="protein sequence ID" value="TDB65808.1"/>
    <property type="molecule type" value="Genomic_DNA"/>
</dbReference>
<dbReference type="RefSeq" id="WP_132116548.1">
    <property type="nucleotide sequence ID" value="NZ_SMJU01000005.1"/>
</dbReference>
<keyword evidence="2 5" id="KW-0812">Transmembrane</keyword>
<evidence type="ECO:0000256" key="5">
    <source>
        <dbReference type="SAM" id="Phobius"/>
    </source>
</evidence>
<evidence type="ECO:0000313" key="8">
    <source>
        <dbReference type="Proteomes" id="UP000295706"/>
    </source>
</evidence>
<dbReference type="Pfam" id="PF06803">
    <property type="entry name" value="DUF1232"/>
    <property type="match status" value="1"/>
</dbReference>
<evidence type="ECO:0000256" key="4">
    <source>
        <dbReference type="ARBA" id="ARBA00023136"/>
    </source>
</evidence>
<comment type="caution">
    <text evidence="7">The sequence shown here is derived from an EMBL/GenBank/DDBJ whole genome shotgun (WGS) entry which is preliminary data.</text>
</comment>
<feature type="transmembrane region" description="Helical" evidence="5">
    <location>
        <begin position="78"/>
        <end position="97"/>
    </location>
</feature>
<evidence type="ECO:0000313" key="7">
    <source>
        <dbReference type="EMBL" id="TDB65808.1"/>
    </source>
</evidence>
<dbReference type="AlphaFoldDB" id="A0A4R4KDB0"/>
<sequence>MTNESFTARILRSVFFKKATGKAGRYASNGSRLFELAKQVMEKSRQGGFKQGVAEVQGQLSLLTRLVKAYAAGEYRQLPWKSLLSIVGVLIYFVSPLDFIPDFLPVLGLTDDVALVLWLFKSLGDDLAKFNEWEKDRKTINIG</sequence>
<gene>
    <name evidence="7" type="ORF">EZE20_08555</name>
</gene>